<dbReference type="InterPro" id="IPR018330">
    <property type="entry name" value="RecT_fam"/>
</dbReference>
<accession>A0ABV6BA64</accession>
<feature type="compositionally biased region" description="Polar residues" evidence="1">
    <location>
        <begin position="233"/>
        <end position="253"/>
    </location>
</feature>
<proteinExistence type="predicted"/>
<dbReference type="RefSeq" id="WP_377241321.1">
    <property type="nucleotide sequence ID" value="NZ_JBHLXP010000001.1"/>
</dbReference>
<comment type="caution">
    <text evidence="2">The sequence shown here is derived from an EMBL/GenBank/DDBJ whole genome shotgun (WGS) entry which is preliminary data.</text>
</comment>
<organism evidence="2 3">
    <name type="scientific">Rheinheimera tilapiae</name>
    <dbReference type="NCBI Taxonomy" id="875043"/>
    <lineage>
        <taxon>Bacteria</taxon>
        <taxon>Pseudomonadati</taxon>
        <taxon>Pseudomonadota</taxon>
        <taxon>Gammaproteobacteria</taxon>
        <taxon>Chromatiales</taxon>
        <taxon>Chromatiaceae</taxon>
        <taxon>Rheinheimera</taxon>
    </lineage>
</organism>
<dbReference type="Proteomes" id="UP001589813">
    <property type="component" value="Unassembled WGS sequence"/>
</dbReference>
<evidence type="ECO:0000313" key="2">
    <source>
        <dbReference type="EMBL" id="MFC0047765.1"/>
    </source>
</evidence>
<sequence length="338" mass="37386">MSAVSIAEVQQPMADQMMVQSHTTMLLMNPVAMEQIYRFSEMMASGKTAVPAHLRGNVADCMAITMQAMQWKLNPFAVMQKTHVINGVLGYEAQLVAAVINSSGVVVDRFHFEWFGPWQNVVGKFTIKTGDKGEYRVPGWKLADEAGCGVRVWATIRGESEPRLLELLLAQARTRNSTLWADDPKQQLAYLAQKRWARLYAPDVILGVYSPDELQERDIEPRDINPAPESAATAAQPQQRTSGLSSSLKARSAANQPVTVEPVAELVAGDDDALIIDDEPALSPEAQKYEAMLMDCTEAEHFADWQGQVKAKFAANSHDYIALVKSYKARRAQFSNAN</sequence>
<keyword evidence="3" id="KW-1185">Reference proteome</keyword>
<evidence type="ECO:0000256" key="1">
    <source>
        <dbReference type="SAM" id="MobiDB-lite"/>
    </source>
</evidence>
<dbReference type="EMBL" id="JBHLXP010000001">
    <property type="protein sequence ID" value="MFC0047765.1"/>
    <property type="molecule type" value="Genomic_DNA"/>
</dbReference>
<protein>
    <submittedName>
        <fullName evidence="2">RecT family recombinase</fullName>
    </submittedName>
</protein>
<gene>
    <name evidence="2" type="ORF">ACFFJP_05655</name>
</gene>
<name>A0ABV6BA64_9GAMM</name>
<evidence type="ECO:0000313" key="3">
    <source>
        <dbReference type="Proteomes" id="UP001589813"/>
    </source>
</evidence>
<dbReference type="Pfam" id="PF03837">
    <property type="entry name" value="RecT"/>
    <property type="match status" value="1"/>
</dbReference>
<feature type="region of interest" description="Disordered" evidence="1">
    <location>
        <begin position="223"/>
        <end position="253"/>
    </location>
</feature>
<reference evidence="2 3" key="1">
    <citation type="submission" date="2024-09" db="EMBL/GenBank/DDBJ databases">
        <authorList>
            <person name="Sun Q."/>
            <person name="Mori K."/>
        </authorList>
    </citation>
    <scope>NUCLEOTIDE SEQUENCE [LARGE SCALE GENOMIC DNA]</scope>
    <source>
        <strain evidence="2 3">KCTC 23315</strain>
    </source>
</reference>